<organism evidence="8 9">
    <name type="scientific">Flavobacterium frigoris</name>
    <dbReference type="NCBI Taxonomy" id="229204"/>
    <lineage>
        <taxon>Bacteria</taxon>
        <taxon>Pseudomonadati</taxon>
        <taxon>Bacteroidota</taxon>
        <taxon>Flavobacteriia</taxon>
        <taxon>Flavobacteriales</taxon>
        <taxon>Flavobacteriaceae</taxon>
        <taxon>Flavobacterium</taxon>
    </lineage>
</organism>
<dbReference type="EMBL" id="FOFZ01000001">
    <property type="protein sequence ID" value="SEP99647.1"/>
    <property type="molecule type" value="Genomic_DNA"/>
</dbReference>
<dbReference type="RefSeq" id="WP_074720238.1">
    <property type="nucleotide sequence ID" value="NZ_CBCRVS010000003.1"/>
</dbReference>
<keyword evidence="5 8" id="KW-0012">Acyltransferase</keyword>
<dbReference type="InterPro" id="IPR002123">
    <property type="entry name" value="Plipid/glycerol_acylTrfase"/>
</dbReference>
<evidence type="ECO:0000256" key="6">
    <source>
        <dbReference type="SAM" id="Phobius"/>
    </source>
</evidence>
<evidence type="ECO:0000313" key="8">
    <source>
        <dbReference type="EMBL" id="SEP99647.1"/>
    </source>
</evidence>
<dbReference type="Pfam" id="PF01553">
    <property type="entry name" value="Acyltransferase"/>
    <property type="match status" value="1"/>
</dbReference>
<proteinExistence type="predicted"/>
<dbReference type="OrthoDB" id="9803035at2"/>
<dbReference type="GO" id="GO:0006654">
    <property type="term" value="P:phosphatidic acid biosynthetic process"/>
    <property type="evidence" value="ECO:0007669"/>
    <property type="project" value="TreeGrafter"/>
</dbReference>
<evidence type="ECO:0000256" key="2">
    <source>
        <dbReference type="ARBA" id="ARBA00022516"/>
    </source>
</evidence>
<keyword evidence="2" id="KW-0444">Lipid biosynthesis</keyword>
<dbReference type="PANTHER" id="PTHR10434">
    <property type="entry name" value="1-ACYL-SN-GLYCEROL-3-PHOSPHATE ACYLTRANSFERASE"/>
    <property type="match status" value="1"/>
</dbReference>
<dbReference type="SUPFAM" id="SSF69593">
    <property type="entry name" value="Glycerol-3-phosphate (1)-acyltransferase"/>
    <property type="match status" value="1"/>
</dbReference>
<evidence type="ECO:0000313" key="9">
    <source>
        <dbReference type="Proteomes" id="UP000183658"/>
    </source>
</evidence>
<dbReference type="PANTHER" id="PTHR10434:SF64">
    <property type="entry name" value="1-ACYL-SN-GLYCEROL-3-PHOSPHATE ACYLTRANSFERASE-RELATED"/>
    <property type="match status" value="1"/>
</dbReference>
<evidence type="ECO:0000256" key="5">
    <source>
        <dbReference type="ARBA" id="ARBA00023315"/>
    </source>
</evidence>
<dbReference type="CDD" id="cd07989">
    <property type="entry name" value="LPLAT_AGPAT-like"/>
    <property type="match status" value="1"/>
</dbReference>
<evidence type="ECO:0000256" key="3">
    <source>
        <dbReference type="ARBA" id="ARBA00022679"/>
    </source>
</evidence>
<evidence type="ECO:0000256" key="4">
    <source>
        <dbReference type="ARBA" id="ARBA00023098"/>
    </source>
</evidence>
<feature type="domain" description="Phospholipid/glycerol acyltransferase" evidence="7">
    <location>
        <begin position="76"/>
        <end position="195"/>
    </location>
</feature>
<keyword evidence="9" id="KW-1185">Reference proteome</keyword>
<dbReference type="SMART" id="SM00563">
    <property type="entry name" value="PlsC"/>
    <property type="match status" value="1"/>
</dbReference>
<dbReference type="AlphaFoldDB" id="A0A1H9CF58"/>
<sequence>MEKIISYPISVIYYLLFGLTLVIFHPIQWVCFNIFGYQAHKKSVDYMNFLFVRFTNLLGTTYKFENIESVPKNAPIIFVSNHQSMYDIIAMIWYLRRFHCKFVSKKELGKGIPSISFNLRHGGSVLIDRKDRKQAIPAIKGLGEYIEKFHRSAVIFPEGTRSRTGKPKEFAQTGLKILCKNTPSAYVVPISINNSWKMVKFGFFPLGLGNRLTFVLHKPLLVSEYEFDELMEKTESEVVKGIKF</sequence>
<reference evidence="9" key="1">
    <citation type="submission" date="2016-10" db="EMBL/GenBank/DDBJ databases">
        <authorList>
            <person name="Varghese N."/>
            <person name="Submissions S."/>
        </authorList>
    </citation>
    <scope>NUCLEOTIDE SEQUENCE [LARGE SCALE GENOMIC DNA]</scope>
    <source>
        <strain evidence="9">DSM 15719</strain>
    </source>
</reference>
<protein>
    <submittedName>
        <fullName evidence="8">1-acyl-sn-glycerol-3-phosphate acyltransferase</fullName>
    </submittedName>
</protein>
<dbReference type="GO" id="GO:0003841">
    <property type="term" value="F:1-acylglycerol-3-phosphate O-acyltransferase activity"/>
    <property type="evidence" value="ECO:0007669"/>
    <property type="project" value="TreeGrafter"/>
</dbReference>
<keyword evidence="6" id="KW-1133">Transmembrane helix</keyword>
<keyword evidence="4" id="KW-0443">Lipid metabolism</keyword>
<gene>
    <name evidence="8" type="ORF">SAMN05444355_101154</name>
</gene>
<keyword evidence="6" id="KW-0812">Transmembrane</keyword>
<dbReference type="Proteomes" id="UP000183658">
    <property type="component" value="Unassembled WGS sequence"/>
</dbReference>
<keyword evidence="3 8" id="KW-0808">Transferase</keyword>
<name>A0A1H9CF58_FLAFI</name>
<evidence type="ECO:0000259" key="7">
    <source>
        <dbReference type="SMART" id="SM00563"/>
    </source>
</evidence>
<accession>A0A1H9CF58</accession>
<evidence type="ECO:0000256" key="1">
    <source>
        <dbReference type="ARBA" id="ARBA00005189"/>
    </source>
</evidence>
<feature type="transmembrane region" description="Helical" evidence="6">
    <location>
        <begin position="12"/>
        <end position="35"/>
    </location>
</feature>
<comment type="pathway">
    <text evidence="1">Lipid metabolism.</text>
</comment>
<keyword evidence="6" id="KW-0472">Membrane</keyword>